<keyword evidence="2" id="KW-0808">Transferase</keyword>
<dbReference type="OrthoDB" id="1149100at2"/>
<proteinExistence type="predicted"/>
<evidence type="ECO:0000313" key="3">
    <source>
        <dbReference type="Proteomes" id="UP000317169"/>
    </source>
</evidence>
<gene>
    <name evidence="2" type="ORF">FKR84_07105</name>
</gene>
<protein>
    <submittedName>
        <fullName evidence="2">N-acetyltransferase</fullName>
    </submittedName>
</protein>
<dbReference type="Gene3D" id="3.40.630.30">
    <property type="match status" value="1"/>
</dbReference>
<dbReference type="Proteomes" id="UP000317169">
    <property type="component" value="Unassembled WGS sequence"/>
</dbReference>
<dbReference type="InterPro" id="IPR031165">
    <property type="entry name" value="GNAT_YJDJ"/>
</dbReference>
<dbReference type="EMBL" id="VIAR01000005">
    <property type="protein sequence ID" value="TQD39153.1"/>
    <property type="molecule type" value="Genomic_DNA"/>
</dbReference>
<comment type="caution">
    <text evidence="2">The sequence shown here is derived from an EMBL/GenBank/DDBJ whole genome shotgun (WGS) entry which is preliminary data.</text>
</comment>
<dbReference type="InterPro" id="IPR016181">
    <property type="entry name" value="Acyl_CoA_acyltransferase"/>
</dbReference>
<sequence length="101" mass="12072">MKTKDFEINDNAFLRQFEATIEDELVTLEYSEQERKIFLSKLTVAENLQEKGYQEIFLTKIFDYLAEKEKLKVVPTSKEVRKFFRKNKEKYSELLPIGINI</sequence>
<dbReference type="Pfam" id="PF14542">
    <property type="entry name" value="Acetyltransf_CG"/>
    <property type="match status" value="1"/>
</dbReference>
<organism evidence="2 3">
    <name type="scientific">Haloflavibacter putidus</name>
    <dbReference type="NCBI Taxonomy" id="2576776"/>
    <lineage>
        <taxon>Bacteria</taxon>
        <taxon>Pseudomonadati</taxon>
        <taxon>Bacteroidota</taxon>
        <taxon>Flavobacteriia</taxon>
        <taxon>Flavobacteriales</taxon>
        <taxon>Flavobacteriaceae</taxon>
        <taxon>Haloflavibacter</taxon>
    </lineage>
</organism>
<dbReference type="SUPFAM" id="SSF55729">
    <property type="entry name" value="Acyl-CoA N-acyltransferases (Nat)"/>
    <property type="match status" value="1"/>
</dbReference>
<dbReference type="PROSITE" id="PS51729">
    <property type="entry name" value="GNAT_YJDJ"/>
    <property type="match status" value="1"/>
</dbReference>
<dbReference type="GO" id="GO:0016740">
    <property type="term" value="F:transferase activity"/>
    <property type="evidence" value="ECO:0007669"/>
    <property type="project" value="UniProtKB-KW"/>
</dbReference>
<dbReference type="RefSeq" id="WP_141421601.1">
    <property type="nucleotide sequence ID" value="NZ_VIAR01000005.1"/>
</dbReference>
<name>A0A507ZRM0_9FLAO</name>
<accession>A0A507ZRM0</accession>
<feature type="domain" description="N-acetyltransferase" evidence="1">
    <location>
        <begin position="9"/>
        <end position="96"/>
    </location>
</feature>
<evidence type="ECO:0000259" key="1">
    <source>
        <dbReference type="PROSITE" id="PS51729"/>
    </source>
</evidence>
<reference evidence="2 3" key="1">
    <citation type="submission" date="2019-06" db="EMBL/GenBank/DDBJ databases">
        <title>Flavibacter putida gen. nov., sp. nov., a novel marine bacterium of the family Flavobacteriaceae isolated from coastal seawater.</title>
        <authorList>
            <person name="Feng X."/>
        </authorList>
    </citation>
    <scope>NUCLEOTIDE SEQUENCE [LARGE SCALE GENOMIC DNA]</scope>
    <source>
        <strain evidence="2 3">PLHSN227</strain>
    </source>
</reference>
<keyword evidence="3" id="KW-1185">Reference proteome</keyword>
<evidence type="ECO:0000313" key="2">
    <source>
        <dbReference type="EMBL" id="TQD39153.1"/>
    </source>
</evidence>
<dbReference type="AlphaFoldDB" id="A0A507ZRM0"/>